<comment type="caution">
    <text evidence="2">The sequence shown here is derived from an EMBL/GenBank/DDBJ whole genome shotgun (WGS) entry which is preliminary data.</text>
</comment>
<dbReference type="EMBL" id="JAHRIQ010032019">
    <property type="protein sequence ID" value="MEQ2231280.1"/>
    <property type="molecule type" value="Genomic_DNA"/>
</dbReference>
<reference evidence="2 3" key="1">
    <citation type="submission" date="2021-06" db="EMBL/GenBank/DDBJ databases">
        <authorList>
            <person name="Palmer J.M."/>
        </authorList>
    </citation>
    <scope>NUCLEOTIDE SEQUENCE [LARGE SCALE GENOMIC DNA]</scope>
    <source>
        <strain evidence="3">if_2019</strain>
        <tissue evidence="2">Muscle</tissue>
    </source>
</reference>
<dbReference type="Proteomes" id="UP001482620">
    <property type="component" value="Unassembled WGS sequence"/>
</dbReference>
<accession>A0ABV0TEH5</accession>
<proteinExistence type="predicted"/>
<protein>
    <submittedName>
        <fullName evidence="2">Uncharacterized protein</fullName>
    </submittedName>
</protein>
<name>A0ABV0TEH5_9TELE</name>
<gene>
    <name evidence="2" type="ORF">ILYODFUR_037954</name>
</gene>
<organism evidence="2 3">
    <name type="scientific">Ilyodon furcidens</name>
    <name type="common">goldbreast splitfin</name>
    <dbReference type="NCBI Taxonomy" id="33524"/>
    <lineage>
        <taxon>Eukaryota</taxon>
        <taxon>Metazoa</taxon>
        <taxon>Chordata</taxon>
        <taxon>Craniata</taxon>
        <taxon>Vertebrata</taxon>
        <taxon>Euteleostomi</taxon>
        <taxon>Actinopterygii</taxon>
        <taxon>Neopterygii</taxon>
        <taxon>Teleostei</taxon>
        <taxon>Neoteleostei</taxon>
        <taxon>Acanthomorphata</taxon>
        <taxon>Ovalentaria</taxon>
        <taxon>Atherinomorphae</taxon>
        <taxon>Cyprinodontiformes</taxon>
        <taxon>Goodeidae</taxon>
        <taxon>Ilyodon</taxon>
    </lineage>
</organism>
<feature type="chain" id="PRO_5046199342" evidence="1">
    <location>
        <begin position="29"/>
        <end position="99"/>
    </location>
</feature>
<evidence type="ECO:0000313" key="2">
    <source>
        <dbReference type="EMBL" id="MEQ2231280.1"/>
    </source>
</evidence>
<sequence length="99" mass="11080">MRFWSFSSDRRLLVAVSMLFWRLNLCSAATLETGVTSTTAAKVLKSGNISPFEVIRSMLDSLNEVFPDPASAHFIGKKQLIKMLTCHEVVRGVNYNLSK</sequence>
<evidence type="ECO:0000313" key="3">
    <source>
        <dbReference type="Proteomes" id="UP001482620"/>
    </source>
</evidence>
<feature type="signal peptide" evidence="1">
    <location>
        <begin position="1"/>
        <end position="28"/>
    </location>
</feature>
<keyword evidence="1" id="KW-0732">Signal</keyword>
<evidence type="ECO:0000256" key="1">
    <source>
        <dbReference type="SAM" id="SignalP"/>
    </source>
</evidence>
<keyword evidence="3" id="KW-1185">Reference proteome</keyword>